<dbReference type="EMBL" id="FMZQ01000001">
    <property type="protein sequence ID" value="SDC20375.1"/>
    <property type="molecule type" value="Genomic_DNA"/>
</dbReference>
<evidence type="ECO:0000256" key="2">
    <source>
        <dbReference type="ARBA" id="ARBA00022679"/>
    </source>
</evidence>
<keyword evidence="7" id="KW-1185">Reference proteome</keyword>
<gene>
    <name evidence="6" type="ORF">SAMN05216576_101794</name>
</gene>
<keyword evidence="3 6" id="KW-0012">Acyltransferase</keyword>
<dbReference type="Pfam" id="PF01553">
    <property type="entry name" value="Acyltransferase"/>
    <property type="match status" value="1"/>
</dbReference>
<reference evidence="7" key="1">
    <citation type="submission" date="2016-10" db="EMBL/GenBank/DDBJ databases">
        <authorList>
            <person name="Varghese N."/>
            <person name="Submissions S."/>
        </authorList>
    </citation>
    <scope>NUCLEOTIDE SEQUENCE [LARGE SCALE GENOMIC DNA]</scope>
    <source>
        <strain evidence="7">DSM 26382</strain>
    </source>
</reference>
<keyword evidence="4" id="KW-0472">Membrane</keyword>
<dbReference type="Proteomes" id="UP000199467">
    <property type="component" value="Unassembled WGS sequence"/>
</dbReference>
<organism evidence="6 7">
    <name type="scientific">Ectopseudomonas chengduensis</name>
    <dbReference type="NCBI Taxonomy" id="489632"/>
    <lineage>
        <taxon>Bacteria</taxon>
        <taxon>Pseudomonadati</taxon>
        <taxon>Pseudomonadota</taxon>
        <taxon>Gammaproteobacteria</taxon>
        <taxon>Pseudomonadales</taxon>
        <taxon>Pseudomonadaceae</taxon>
        <taxon>Ectopseudomonas</taxon>
    </lineage>
</organism>
<dbReference type="CDD" id="cd07989">
    <property type="entry name" value="LPLAT_AGPAT-like"/>
    <property type="match status" value="1"/>
</dbReference>
<evidence type="ECO:0000259" key="5">
    <source>
        <dbReference type="SMART" id="SM00563"/>
    </source>
</evidence>
<keyword evidence="4" id="KW-0812">Transmembrane</keyword>
<evidence type="ECO:0000256" key="1">
    <source>
        <dbReference type="ARBA" id="ARBA00005189"/>
    </source>
</evidence>
<dbReference type="GO" id="GO:0003841">
    <property type="term" value="F:1-acylglycerol-3-phosphate O-acyltransferase activity"/>
    <property type="evidence" value="ECO:0007669"/>
    <property type="project" value="TreeGrafter"/>
</dbReference>
<keyword evidence="4" id="KW-1133">Transmembrane helix</keyword>
<feature type="domain" description="Phospholipid/glycerol acyltransferase" evidence="5">
    <location>
        <begin position="95"/>
        <end position="203"/>
    </location>
</feature>
<protein>
    <submittedName>
        <fullName evidence="6">1-acyl-sn-glycerol-3-phosphate acyltransferases</fullName>
    </submittedName>
</protein>
<dbReference type="InterPro" id="IPR002123">
    <property type="entry name" value="Plipid/glycerol_acylTrfase"/>
</dbReference>
<evidence type="ECO:0000313" key="6">
    <source>
        <dbReference type="EMBL" id="SDC20375.1"/>
    </source>
</evidence>
<comment type="pathway">
    <text evidence="1">Lipid metabolism.</text>
</comment>
<dbReference type="SUPFAM" id="SSF69593">
    <property type="entry name" value="Glycerol-3-phosphate (1)-acyltransferase"/>
    <property type="match status" value="1"/>
</dbReference>
<dbReference type="GO" id="GO:0006654">
    <property type="term" value="P:phosphatidic acid biosynthetic process"/>
    <property type="evidence" value="ECO:0007669"/>
    <property type="project" value="TreeGrafter"/>
</dbReference>
<evidence type="ECO:0000256" key="4">
    <source>
        <dbReference type="SAM" id="Phobius"/>
    </source>
</evidence>
<dbReference type="PANTHER" id="PTHR10434">
    <property type="entry name" value="1-ACYL-SN-GLYCEROL-3-PHOSPHATE ACYLTRANSFERASE"/>
    <property type="match status" value="1"/>
</dbReference>
<sequence>MDLVTQRGLSPYSPPYAWRLVATAMSFALFGVGGVLLRVLVFPLLSLLPGDTQRRRTRARAVVSRTFRLFVEFMFRTGVLTYEVEGAERLGRPGQMVIANHPSLIDVVVLIAFIRDANCVVKQSLWENPCMRGPIRAAQYISNSGSMDMLDEAAGALQNGETLIIFPEGTRTVPGSSPEFHRGAAAIAVRGASLVTPVVISVTPTTLTKAEPWYSIPSRRFHFRLRVGEDIEPRQFTEQAPLPIASRKLNDHLHQHFMKELASDERSAT</sequence>
<evidence type="ECO:0000256" key="3">
    <source>
        <dbReference type="ARBA" id="ARBA00023315"/>
    </source>
</evidence>
<dbReference type="SMART" id="SM00563">
    <property type="entry name" value="PlsC"/>
    <property type="match status" value="1"/>
</dbReference>
<dbReference type="PANTHER" id="PTHR10434:SF66">
    <property type="entry name" value="PHOSPHOLIPID_GLYCEROL ACYLTRANSFERASE DOMAIN-CONTAINING PROTEIN"/>
    <property type="match status" value="1"/>
</dbReference>
<feature type="transmembrane region" description="Helical" evidence="4">
    <location>
        <begin position="20"/>
        <end position="48"/>
    </location>
</feature>
<evidence type="ECO:0000313" key="7">
    <source>
        <dbReference type="Proteomes" id="UP000199467"/>
    </source>
</evidence>
<name>A0A1G6JPK9_9GAMM</name>
<proteinExistence type="predicted"/>
<keyword evidence="2 6" id="KW-0808">Transferase</keyword>
<dbReference type="AlphaFoldDB" id="A0A1G6JPK9"/>
<accession>A0A1G6JPK9</accession>